<dbReference type="SUPFAM" id="SSF53335">
    <property type="entry name" value="S-adenosyl-L-methionine-dependent methyltransferases"/>
    <property type="match status" value="1"/>
</dbReference>
<dbReference type="Pfam" id="PF04072">
    <property type="entry name" value="LCM"/>
    <property type="match status" value="1"/>
</dbReference>
<accession>A0A1I3MIL7</accession>
<dbReference type="RefSeq" id="WP_092052774.1">
    <property type="nucleotide sequence ID" value="NZ_FOQD01000014.1"/>
</dbReference>
<dbReference type="OrthoDB" id="9800233at2"/>
<keyword evidence="1 3" id="KW-0489">Methyltransferase</keyword>
<dbReference type="PIRSF" id="PIRSF028177">
    <property type="entry name" value="Polyketide_synth_Omtfrase_TcmP"/>
    <property type="match status" value="1"/>
</dbReference>
<dbReference type="Gene3D" id="3.40.50.150">
    <property type="entry name" value="Vaccinia Virus protein VP39"/>
    <property type="match status" value="1"/>
</dbReference>
<dbReference type="AlphaFoldDB" id="A0A1I3MIL7"/>
<keyword evidence="4" id="KW-1185">Reference proteome</keyword>
<dbReference type="InterPro" id="IPR007213">
    <property type="entry name" value="Ppm1/Ppm2/Tcmp"/>
</dbReference>
<sequence length="267" mass="30148">MTELRLQNVQQTPLITLSAKARESRLADSLLHDHFAAAAIERLDADLTRFQVWRDGMIGLAVRAKTLDDWTTEFLAAHSESVVLHLGCGLDSRILRVNPNPSVRWFDIDLPEVIQLRRSLYPSRVGQTLISASLTEPGHTWLSEVPSDRPTLIVAEGVFPYLTADDVQALLNALLAHLPSGELIFDAYSQLCLKLIGYHSSIRSTGAMLRWGIDDPHELETWNPRLRLVTDLTDHDPQQLARLSWPSRLLTRIPALKRLARLLRYSI</sequence>
<reference evidence="4" key="1">
    <citation type="submission" date="2016-10" db="EMBL/GenBank/DDBJ databases">
        <authorList>
            <person name="Varghese N."/>
            <person name="Submissions S."/>
        </authorList>
    </citation>
    <scope>NUCLEOTIDE SEQUENCE [LARGE SCALE GENOMIC DNA]</scope>
    <source>
        <strain evidence="4">DSM 26348</strain>
    </source>
</reference>
<organism evidence="3 4">
    <name type="scientific">Planctomicrobium piriforme</name>
    <dbReference type="NCBI Taxonomy" id="1576369"/>
    <lineage>
        <taxon>Bacteria</taxon>
        <taxon>Pseudomonadati</taxon>
        <taxon>Planctomycetota</taxon>
        <taxon>Planctomycetia</taxon>
        <taxon>Planctomycetales</taxon>
        <taxon>Planctomycetaceae</taxon>
        <taxon>Planctomicrobium</taxon>
    </lineage>
</organism>
<dbReference type="PANTHER" id="PTHR43619:SF2">
    <property type="entry name" value="S-ADENOSYL-L-METHIONINE-DEPENDENT METHYLTRANSFERASES SUPERFAMILY PROTEIN"/>
    <property type="match status" value="1"/>
</dbReference>
<dbReference type="PANTHER" id="PTHR43619">
    <property type="entry name" value="S-ADENOSYL-L-METHIONINE-DEPENDENT METHYLTRANSFERASE YKTD-RELATED"/>
    <property type="match status" value="1"/>
</dbReference>
<evidence type="ECO:0000256" key="1">
    <source>
        <dbReference type="ARBA" id="ARBA00022603"/>
    </source>
</evidence>
<evidence type="ECO:0000313" key="3">
    <source>
        <dbReference type="EMBL" id="SFI96565.1"/>
    </source>
</evidence>
<dbReference type="GO" id="GO:0032259">
    <property type="term" value="P:methylation"/>
    <property type="evidence" value="ECO:0007669"/>
    <property type="project" value="UniProtKB-KW"/>
</dbReference>
<evidence type="ECO:0000256" key="2">
    <source>
        <dbReference type="ARBA" id="ARBA00022679"/>
    </source>
</evidence>
<proteinExistence type="predicted"/>
<dbReference type="InterPro" id="IPR029063">
    <property type="entry name" value="SAM-dependent_MTases_sf"/>
</dbReference>
<dbReference type="EMBL" id="FOQD01000014">
    <property type="protein sequence ID" value="SFI96565.1"/>
    <property type="molecule type" value="Genomic_DNA"/>
</dbReference>
<dbReference type="GO" id="GO:0008168">
    <property type="term" value="F:methyltransferase activity"/>
    <property type="evidence" value="ECO:0007669"/>
    <property type="project" value="UniProtKB-KW"/>
</dbReference>
<keyword evidence="2 3" id="KW-0808">Transferase</keyword>
<gene>
    <name evidence="3" type="ORF">SAMN05421753_11411</name>
</gene>
<evidence type="ECO:0000313" key="4">
    <source>
        <dbReference type="Proteomes" id="UP000199518"/>
    </source>
</evidence>
<dbReference type="InterPro" id="IPR016874">
    <property type="entry name" value="TcmP-like"/>
</dbReference>
<protein>
    <submittedName>
        <fullName evidence="3">O-Methyltransferase involved in polyketide biosynthesis</fullName>
    </submittedName>
</protein>
<dbReference type="STRING" id="1576369.SAMN05421753_11411"/>
<name>A0A1I3MIL7_9PLAN</name>
<dbReference type="Proteomes" id="UP000199518">
    <property type="component" value="Unassembled WGS sequence"/>
</dbReference>